<accession>A0ABD5T1S1</accession>
<name>A0ABD5T1S1_9EURY</name>
<evidence type="ECO:0000313" key="1">
    <source>
        <dbReference type="EMBL" id="MFC6769300.1"/>
    </source>
</evidence>
<dbReference type="InterPro" id="IPR006311">
    <property type="entry name" value="TAT_signal"/>
</dbReference>
<dbReference type="AlphaFoldDB" id="A0ABD5T1S1"/>
<dbReference type="RefSeq" id="WP_273741975.1">
    <property type="nucleotide sequence ID" value="NZ_JAQIVI010000716.1"/>
</dbReference>
<keyword evidence="2" id="KW-1185">Reference proteome</keyword>
<sequence>MADTPHEPSRQVESTKTNAAFGRRRVLRAGTGLVATTLGIAAFGGQAAAHFPADLEIEIRPGCDRAPINPDGRGVIPVAVRQTDEFDPTSEPVRYRFGAPDVVGDGGGARPIGDGHVIDADRDDRPALLLFFRADETGFDGDESTGRLEWERDDEGNHGLAGTAAVTIVGQRGSEGEPFA</sequence>
<dbReference type="PROSITE" id="PS51318">
    <property type="entry name" value="TAT"/>
    <property type="match status" value="1"/>
</dbReference>
<dbReference type="EMBL" id="JBHSWV010000716">
    <property type="protein sequence ID" value="MFC6769300.1"/>
    <property type="molecule type" value="Genomic_DNA"/>
</dbReference>
<evidence type="ECO:0000313" key="2">
    <source>
        <dbReference type="Proteomes" id="UP001596383"/>
    </source>
</evidence>
<gene>
    <name evidence="1" type="ORF">ACFQE6_31025</name>
</gene>
<dbReference type="Proteomes" id="UP001596383">
    <property type="component" value="Unassembled WGS sequence"/>
</dbReference>
<comment type="caution">
    <text evidence="1">The sequence shown here is derived from an EMBL/GenBank/DDBJ whole genome shotgun (WGS) entry which is preliminary data.</text>
</comment>
<reference evidence="1 2" key="1">
    <citation type="journal article" date="2019" name="Int. J. Syst. Evol. Microbiol.">
        <title>The Global Catalogue of Microorganisms (GCM) 10K type strain sequencing project: providing services to taxonomists for standard genome sequencing and annotation.</title>
        <authorList>
            <consortium name="The Broad Institute Genomics Platform"/>
            <consortium name="The Broad Institute Genome Sequencing Center for Infectious Disease"/>
            <person name="Wu L."/>
            <person name="Ma J."/>
        </authorList>
    </citation>
    <scope>NUCLEOTIDE SEQUENCE [LARGE SCALE GENOMIC DNA]</scope>
    <source>
        <strain evidence="1 2">LMG 29247</strain>
    </source>
</reference>
<proteinExistence type="predicted"/>
<organism evidence="1 2">
    <name type="scientific">Natrinema soli</name>
    <dbReference type="NCBI Taxonomy" id="1930624"/>
    <lineage>
        <taxon>Archaea</taxon>
        <taxon>Methanobacteriati</taxon>
        <taxon>Methanobacteriota</taxon>
        <taxon>Stenosarchaea group</taxon>
        <taxon>Halobacteria</taxon>
        <taxon>Halobacteriales</taxon>
        <taxon>Natrialbaceae</taxon>
        <taxon>Natrinema</taxon>
    </lineage>
</organism>
<protein>
    <submittedName>
        <fullName evidence="1">Uncharacterized protein</fullName>
    </submittedName>
</protein>